<dbReference type="Gene3D" id="3.40.50.1980">
    <property type="entry name" value="Nitrogenase molybdenum iron protein domain"/>
    <property type="match status" value="2"/>
</dbReference>
<dbReference type="EMBL" id="JADJOT010000005">
    <property type="protein sequence ID" value="MBK7953481.1"/>
    <property type="molecule type" value="Genomic_DNA"/>
</dbReference>
<dbReference type="InterPro" id="IPR002491">
    <property type="entry name" value="ABC_transptr_periplasmic_BD"/>
</dbReference>
<dbReference type="Pfam" id="PF01497">
    <property type="entry name" value="Peripla_BP_2"/>
    <property type="match status" value="1"/>
</dbReference>
<organism evidence="3 4">
    <name type="scientific">Candidatus Accumulibacter affinis</name>
    <dbReference type="NCBI Taxonomy" id="2954384"/>
    <lineage>
        <taxon>Bacteria</taxon>
        <taxon>Pseudomonadati</taxon>
        <taxon>Pseudomonadota</taxon>
        <taxon>Betaproteobacteria</taxon>
        <taxon>Candidatus Accumulibacter</taxon>
    </lineage>
</organism>
<dbReference type="AlphaFoldDB" id="A0A935T7A4"/>
<dbReference type="PANTHER" id="PTHR30535:SF35">
    <property type="entry name" value="PERIPLASMIC BINDING PROTEIN"/>
    <property type="match status" value="1"/>
</dbReference>
<dbReference type="InterPro" id="IPR054828">
    <property type="entry name" value="Vit_B12_bind_prot"/>
</dbReference>
<dbReference type="SUPFAM" id="SSF53807">
    <property type="entry name" value="Helical backbone' metal receptor"/>
    <property type="match status" value="1"/>
</dbReference>
<keyword evidence="1" id="KW-0732">Signal</keyword>
<evidence type="ECO:0000256" key="1">
    <source>
        <dbReference type="ARBA" id="ARBA00022729"/>
    </source>
</evidence>
<dbReference type="Proteomes" id="UP000706151">
    <property type="component" value="Unassembled WGS sequence"/>
</dbReference>
<feature type="domain" description="Fe/B12 periplasmic-binding" evidence="2">
    <location>
        <begin position="19"/>
        <end position="267"/>
    </location>
</feature>
<comment type="caution">
    <text evidence="3">The sequence shown here is derived from an EMBL/GenBank/DDBJ whole genome shotgun (WGS) entry which is preliminary data.</text>
</comment>
<name>A0A935T7A4_9PROT</name>
<dbReference type="PANTHER" id="PTHR30535">
    <property type="entry name" value="VITAMIN B12-BINDING PROTEIN"/>
    <property type="match status" value="1"/>
</dbReference>
<accession>A0A935T7A4</accession>
<dbReference type="PROSITE" id="PS50983">
    <property type="entry name" value="FE_B12_PBP"/>
    <property type="match status" value="1"/>
</dbReference>
<gene>
    <name evidence="3" type="ORF">IPK02_05635</name>
</gene>
<protein>
    <submittedName>
        <fullName evidence="3">ABC transporter substrate-binding protein</fullName>
    </submittedName>
</protein>
<proteinExistence type="predicted"/>
<evidence type="ECO:0000313" key="4">
    <source>
        <dbReference type="Proteomes" id="UP000706151"/>
    </source>
</evidence>
<dbReference type="NCBIfam" id="NF038402">
    <property type="entry name" value="TroA_like"/>
    <property type="match status" value="1"/>
</dbReference>
<reference evidence="3 4" key="1">
    <citation type="submission" date="2020-10" db="EMBL/GenBank/DDBJ databases">
        <title>Connecting structure to function with the recovery of over 1000 high-quality activated sludge metagenome-assembled genomes encoding full-length rRNA genes using long-read sequencing.</title>
        <authorList>
            <person name="Singleton C.M."/>
            <person name="Petriglieri F."/>
            <person name="Kristensen J.M."/>
            <person name="Kirkegaard R.H."/>
            <person name="Michaelsen T.Y."/>
            <person name="Andersen M.H."/>
            <person name="Karst S.M."/>
            <person name="Dueholm M.S."/>
            <person name="Nielsen P.H."/>
            <person name="Albertsen M."/>
        </authorList>
    </citation>
    <scope>NUCLEOTIDE SEQUENCE [LARGE SCALE GENOMIC DNA]</scope>
    <source>
        <strain evidence="3">Fred_18-Q3-R57-64_BAT3C.720</strain>
    </source>
</reference>
<evidence type="ECO:0000259" key="2">
    <source>
        <dbReference type="PROSITE" id="PS50983"/>
    </source>
</evidence>
<evidence type="ECO:0000313" key="3">
    <source>
        <dbReference type="EMBL" id="MBK7953481.1"/>
    </source>
</evidence>
<dbReference type="InterPro" id="IPR050902">
    <property type="entry name" value="ABC_Transporter_SBP"/>
</dbReference>
<sequence>MQWSDALGKSHEQYQGTPRIVSLVPSLTELLVALDLAEALVGRTGFCIHPRQVVRRVAKLGGTKGFAIDKLRALRPTHVLVNIDENRREEVEALSGFVPHLIVTHPLTALDNLTLYRLLGGIFKRETQAAALCADFAREWSALCLLAKTLPRQRVLYLIWREPWLSVARDTYISRMLASAGWDTLPIESPVRYPQIDLPALAAEADIVFLASEPYPFREPHRRQLATLLPGTRSVLIDGEMVSWYGNRAIQGLAYLRELRASLADATFTVR</sequence>